<dbReference type="OMA" id="KIMFTIN"/>
<sequence length="477" mass="54911">MEGDKFEAIDTKSIENGLRRTVVHRYGSPEFLDVTNHEIRAYAEHIKGTLPRTVYFDIHKNVYSQLRDGIVLAYFLNHIDDGLVDINKIMRNLDMEKQNGVFEASTNLAYIIKAAKKCGICVVNLGPEDILFENRTLVLGLLWQLGKKSVTKTTNITNRPELVNLLNGSETLVDITNGGEDNILLRWVNYHLTKAHDSKCVKELKLLTNHDQKNIHRSLKTYIPVICKNFGPDLKDSKIYLLVLKQVASSLISDEAFIKAYIEKDDFKRAEAVVDIAEILDCKRFITPEAILAGDTKLNFLFMATVFDKHIGLSMNSEQDNSLKSQIEELSKENDELSDKIKILEDKLTDLTREYEQEKELSQSLKSGSDVNNEMHNKAMSEHEKMFKEFGDQVLSYSQKLGYKYNSEDQPLTTDKIMFTINALNNEIDKLRIENRELRQMNVIIDEIYVKLEKRIDEYLSKQKGNRKGCLDFFFCK</sequence>
<dbReference type="PANTHER" id="PTHR19961:SF18">
    <property type="entry name" value="FI19014P1"/>
    <property type="match status" value="1"/>
</dbReference>
<evidence type="ECO:0000313" key="5">
    <source>
        <dbReference type="EMBL" id="EOB14882.1"/>
    </source>
</evidence>
<dbReference type="PANTHER" id="PTHR19961">
    <property type="entry name" value="FIMBRIN/PLASTIN"/>
    <property type="match status" value="1"/>
</dbReference>
<keyword evidence="1" id="KW-0677">Repeat</keyword>
<evidence type="ECO:0000256" key="2">
    <source>
        <dbReference type="ARBA" id="ARBA00023203"/>
    </source>
</evidence>
<evidence type="ECO:0000256" key="3">
    <source>
        <dbReference type="SAM" id="Coils"/>
    </source>
</evidence>
<keyword evidence="3" id="KW-0175">Coiled coil</keyword>
<feature type="domain" description="Calponin-homology (CH)" evidence="4">
    <location>
        <begin position="36"/>
        <end position="150"/>
    </location>
</feature>
<dbReference type="InterPro" id="IPR039959">
    <property type="entry name" value="Fimbrin/Plastin"/>
</dbReference>
<gene>
    <name evidence="5" type="primary">FIMB</name>
    <name evidence="5" type="ORF">NBO_13g0059</name>
</gene>
<keyword evidence="2" id="KW-0009">Actin-binding</keyword>
<reference evidence="5 6" key="1">
    <citation type="journal article" date="2013" name="BMC Genomics">
        <title>Comparative genomics of parasitic silkworm microsporidia reveal an association between genome expansion and host adaptation.</title>
        <authorList>
            <person name="Pan G."/>
            <person name="Xu J."/>
            <person name="Li T."/>
            <person name="Xia Q."/>
            <person name="Liu S.L."/>
            <person name="Zhang G."/>
            <person name="Li S."/>
            <person name="Li C."/>
            <person name="Liu H."/>
            <person name="Yang L."/>
            <person name="Liu T."/>
            <person name="Zhang X."/>
            <person name="Wu Z."/>
            <person name="Fan W."/>
            <person name="Dang X."/>
            <person name="Xiang H."/>
            <person name="Tao M."/>
            <person name="Li Y."/>
            <person name="Hu J."/>
            <person name="Li Z."/>
            <person name="Lin L."/>
            <person name="Luo J."/>
            <person name="Geng L."/>
            <person name="Wang L."/>
            <person name="Long M."/>
            <person name="Wan Y."/>
            <person name="He N."/>
            <person name="Zhang Z."/>
            <person name="Lu C."/>
            <person name="Keeling P.J."/>
            <person name="Wang J."/>
            <person name="Xiang Z."/>
            <person name="Zhou Z."/>
        </authorList>
    </citation>
    <scope>NUCLEOTIDE SEQUENCE [LARGE SCALE GENOMIC DNA]</scope>
    <source>
        <strain evidence="6">CQ1 / CVCC 102059</strain>
    </source>
</reference>
<feature type="domain" description="Calponin-homology (CH)" evidence="4">
    <location>
        <begin position="178"/>
        <end position="311"/>
    </location>
</feature>
<dbReference type="STRING" id="578461.R0KXH0"/>
<dbReference type="VEuPathDB" id="MicrosporidiaDB:NBO_13g0059"/>
<dbReference type="HOGENOM" id="CLU_572501_0_0_1"/>
<protein>
    <submittedName>
        <fullName evidence="5">Fimbrin</fullName>
    </submittedName>
</protein>
<dbReference type="GO" id="GO:0032432">
    <property type="term" value="C:actin filament bundle"/>
    <property type="evidence" value="ECO:0007669"/>
    <property type="project" value="TreeGrafter"/>
</dbReference>
<dbReference type="GO" id="GO:0051639">
    <property type="term" value="P:actin filament network formation"/>
    <property type="evidence" value="ECO:0007669"/>
    <property type="project" value="TreeGrafter"/>
</dbReference>
<dbReference type="GO" id="GO:0051017">
    <property type="term" value="P:actin filament bundle assembly"/>
    <property type="evidence" value="ECO:0007669"/>
    <property type="project" value="InterPro"/>
</dbReference>
<keyword evidence="6" id="KW-1185">Reference proteome</keyword>
<evidence type="ECO:0000256" key="1">
    <source>
        <dbReference type="ARBA" id="ARBA00022737"/>
    </source>
</evidence>
<dbReference type="SMART" id="SM00033">
    <property type="entry name" value="CH"/>
    <property type="match status" value="2"/>
</dbReference>
<evidence type="ECO:0000259" key="4">
    <source>
        <dbReference type="PROSITE" id="PS50021"/>
    </source>
</evidence>
<dbReference type="CDD" id="cd21218">
    <property type="entry name" value="CH_PLS_FIM_rpt2"/>
    <property type="match status" value="1"/>
</dbReference>
<dbReference type="EMBL" id="KB908921">
    <property type="protein sequence ID" value="EOB14882.1"/>
    <property type="molecule type" value="Genomic_DNA"/>
</dbReference>
<dbReference type="InterPro" id="IPR001715">
    <property type="entry name" value="CH_dom"/>
</dbReference>
<dbReference type="InterPro" id="IPR036872">
    <property type="entry name" value="CH_dom_sf"/>
</dbReference>
<dbReference type="PROSITE" id="PS50021">
    <property type="entry name" value="CH"/>
    <property type="match status" value="2"/>
</dbReference>
<feature type="coiled-coil region" evidence="3">
    <location>
        <begin position="320"/>
        <end position="361"/>
    </location>
</feature>
<dbReference type="Gene3D" id="1.10.418.10">
    <property type="entry name" value="Calponin-like domain"/>
    <property type="match status" value="2"/>
</dbReference>
<dbReference type="GO" id="GO:0005884">
    <property type="term" value="C:actin filament"/>
    <property type="evidence" value="ECO:0007669"/>
    <property type="project" value="TreeGrafter"/>
</dbReference>
<evidence type="ECO:0000313" key="6">
    <source>
        <dbReference type="Proteomes" id="UP000016927"/>
    </source>
</evidence>
<dbReference type="AlphaFoldDB" id="R0KXH0"/>
<dbReference type="SUPFAM" id="SSF47576">
    <property type="entry name" value="Calponin-homology domain, CH-domain"/>
    <property type="match status" value="1"/>
</dbReference>
<dbReference type="GO" id="GO:0005737">
    <property type="term" value="C:cytoplasm"/>
    <property type="evidence" value="ECO:0007669"/>
    <property type="project" value="TreeGrafter"/>
</dbReference>
<dbReference type="Pfam" id="PF00307">
    <property type="entry name" value="CH"/>
    <property type="match status" value="2"/>
</dbReference>
<organism evidence="5 6">
    <name type="scientific">Nosema bombycis (strain CQ1 / CVCC 102059)</name>
    <name type="common">Microsporidian parasite</name>
    <name type="synonym">Pebrine of silkworm</name>
    <dbReference type="NCBI Taxonomy" id="578461"/>
    <lineage>
        <taxon>Eukaryota</taxon>
        <taxon>Fungi</taxon>
        <taxon>Fungi incertae sedis</taxon>
        <taxon>Microsporidia</taxon>
        <taxon>Nosematidae</taxon>
        <taxon>Nosema</taxon>
    </lineage>
</organism>
<proteinExistence type="predicted"/>
<dbReference type="CDD" id="cd21217">
    <property type="entry name" value="CH_PLS_FIM_rpt1"/>
    <property type="match status" value="1"/>
</dbReference>
<dbReference type="OrthoDB" id="2193285at2759"/>
<accession>R0KXH0</accession>
<dbReference type="Proteomes" id="UP000016927">
    <property type="component" value="Unassembled WGS sequence"/>
</dbReference>
<name>R0KXH0_NOSB1</name>
<dbReference type="GO" id="GO:0051015">
    <property type="term" value="F:actin filament binding"/>
    <property type="evidence" value="ECO:0007669"/>
    <property type="project" value="InterPro"/>
</dbReference>